<accession>X8E913</accession>
<dbReference type="PATRIC" id="fig|1299334.3.peg.394"/>
<evidence type="ECO:0000256" key="2">
    <source>
        <dbReference type="SAM" id="MobiDB-lite"/>
    </source>
</evidence>
<comment type="similarity">
    <text evidence="1">Belongs to the UPF0166 family.</text>
</comment>
<feature type="compositionally biased region" description="Low complexity" evidence="2">
    <location>
        <begin position="56"/>
        <end position="71"/>
    </location>
</feature>
<feature type="region of interest" description="Disordered" evidence="2">
    <location>
        <begin position="56"/>
        <end position="77"/>
    </location>
</feature>
<dbReference type="InterPro" id="IPR015867">
    <property type="entry name" value="N-reg_PII/ATP_PRibTrfase_C"/>
</dbReference>
<dbReference type="InterPro" id="IPR003793">
    <property type="entry name" value="UPF0166"/>
</dbReference>
<name>X8E913_MYCXE</name>
<dbReference type="EMBL" id="JAOB01000006">
    <property type="protein sequence ID" value="EUA76290.1"/>
    <property type="molecule type" value="Genomic_DNA"/>
</dbReference>
<dbReference type="AlphaFoldDB" id="X8E913"/>
<sequence>MDEDCLKLSAYFDERQRTRGRFLADVLLGIYEERRVATSIVLRGIAGFGSRHQLRSDQSLSLSEDPPSLSSRWIPGQRSRRYSSRDLRCRDAG</sequence>
<proteinExistence type="inferred from homology"/>
<dbReference type="Pfam" id="PF02641">
    <property type="entry name" value="DUF190"/>
    <property type="match status" value="1"/>
</dbReference>
<evidence type="ECO:0000313" key="3">
    <source>
        <dbReference type="EMBL" id="EUA76290.1"/>
    </source>
</evidence>
<protein>
    <submittedName>
        <fullName evidence="3">Uncharacterized protein</fullName>
    </submittedName>
</protein>
<dbReference type="InterPro" id="IPR011322">
    <property type="entry name" value="N-reg_PII-like_a/b"/>
</dbReference>
<reference evidence="3" key="1">
    <citation type="submission" date="2014-01" db="EMBL/GenBank/DDBJ databases">
        <authorList>
            <person name="Brown-Elliot B."/>
            <person name="Wallace R."/>
            <person name="Lenaerts A."/>
            <person name="Ordway D."/>
            <person name="DeGroote M.A."/>
            <person name="Parker T."/>
            <person name="Sizemore C."/>
            <person name="Tallon L.J."/>
            <person name="Sadzewicz L.K."/>
            <person name="Sengamalay N."/>
            <person name="Fraser C.M."/>
            <person name="Hine E."/>
            <person name="Shefchek K.A."/>
            <person name="Das S.P."/>
            <person name="Tettelin H."/>
        </authorList>
    </citation>
    <scope>NUCLEOTIDE SEQUENCE [LARGE SCALE GENOMIC DNA]</scope>
    <source>
        <strain evidence="3">4042</strain>
    </source>
</reference>
<organism evidence="3">
    <name type="scientific">Mycobacterium xenopi 4042</name>
    <dbReference type="NCBI Taxonomy" id="1299334"/>
    <lineage>
        <taxon>Bacteria</taxon>
        <taxon>Bacillati</taxon>
        <taxon>Actinomycetota</taxon>
        <taxon>Actinomycetes</taxon>
        <taxon>Mycobacteriales</taxon>
        <taxon>Mycobacteriaceae</taxon>
        <taxon>Mycobacterium</taxon>
    </lineage>
</organism>
<dbReference type="SUPFAM" id="SSF54913">
    <property type="entry name" value="GlnB-like"/>
    <property type="match status" value="1"/>
</dbReference>
<evidence type="ECO:0000256" key="1">
    <source>
        <dbReference type="ARBA" id="ARBA00010554"/>
    </source>
</evidence>
<gene>
    <name evidence="3" type="ORF">I553_7366</name>
</gene>
<comment type="caution">
    <text evidence="3">The sequence shown here is derived from an EMBL/GenBank/DDBJ whole genome shotgun (WGS) entry which is preliminary data.</text>
</comment>
<dbReference type="Gene3D" id="3.30.70.120">
    <property type="match status" value="1"/>
</dbReference>